<dbReference type="InterPro" id="IPR016035">
    <property type="entry name" value="Acyl_Trfase/lysoPLipase"/>
</dbReference>
<keyword evidence="3 4" id="KW-0443">Lipid metabolism</keyword>
<dbReference type="GO" id="GO:0016042">
    <property type="term" value="P:lipid catabolic process"/>
    <property type="evidence" value="ECO:0007669"/>
    <property type="project" value="UniProtKB-UniRule"/>
</dbReference>
<comment type="caution">
    <text evidence="6">The sequence shown here is derived from an EMBL/GenBank/DDBJ whole genome shotgun (WGS) entry which is preliminary data.</text>
</comment>
<evidence type="ECO:0000256" key="3">
    <source>
        <dbReference type="ARBA" id="ARBA00023098"/>
    </source>
</evidence>
<dbReference type="SUPFAM" id="SSF52151">
    <property type="entry name" value="FabD/lysophospholipase-like"/>
    <property type="match status" value="1"/>
</dbReference>
<evidence type="ECO:0000256" key="4">
    <source>
        <dbReference type="PROSITE-ProRule" id="PRU01161"/>
    </source>
</evidence>
<dbReference type="Proteomes" id="UP000289200">
    <property type="component" value="Unassembled WGS sequence"/>
</dbReference>
<sequence length="490" mass="51752">MRLRGGVWTVLLGVCLAAAGCAGMRNVPANLPTAAPVVGDAEGIGDFLADDDVMLGLAFSGGGTRAAAFSFGVLKQLARMPLPYEGRPLTMIDRVDIVTGVSGGSVTAAYFGLRRRAALDDFRERFLVRDAEAALNTAVSFGNIARAFGGGVNGDVPLRRWLDANLFGGATFGNLLANQRPHVVINASDLYNRTPFVFTPATFAALCSDISSYPLSAAVAASAAVPLAFAPVVLATYPESCKTPLPPWVVRARDDPEASPMVKAVARGLTRYRDGAMRYVKLVDGGVVDNFGLSSFTVVREAAQTPYGPLTPAHGVKLRRILFIVVDSEQAVEGDWVSTLDGPSGVELITASANAALASSVWSSYSAFQLSLRKWRDDLVRWRCSLSAGEVARLRGSTAGWNCRDVEGFIGRVAFDQLEPERAAMLNAVPTRFRLPPEQVDALIEAGGDAVARHPSVRAFLKSLGAPAPISRTVAAAEPVTPATPVPAAP</sequence>
<reference evidence="7" key="1">
    <citation type="submission" date="2018-10" db="EMBL/GenBank/DDBJ databases">
        <authorList>
            <person name="Peiro R."/>
            <person name="Begona"/>
            <person name="Cbmso G."/>
            <person name="Lopez M."/>
            <person name="Gonzalez S."/>
            <person name="Sacristan E."/>
            <person name="Castillo E."/>
        </authorList>
    </citation>
    <scope>NUCLEOTIDE SEQUENCE [LARGE SCALE GENOMIC DNA]</scope>
</reference>
<evidence type="ECO:0000259" key="5">
    <source>
        <dbReference type="PROSITE" id="PS51635"/>
    </source>
</evidence>
<feature type="short sequence motif" description="GXSXG" evidence="4">
    <location>
        <begin position="100"/>
        <end position="104"/>
    </location>
</feature>
<dbReference type="PROSITE" id="PS51635">
    <property type="entry name" value="PNPLA"/>
    <property type="match status" value="1"/>
</dbReference>
<evidence type="ECO:0000313" key="7">
    <source>
        <dbReference type="Proteomes" id="UP000289200"/>
    </source>
</evidence>
<keyword evidence="2 4" id="KW-0442">Lipid degradation</keyword>
<keyword evidence="7" id="KW-1185">Reference proteome</keyword>
<organism evidence="6 7">
    <name type="scientific">Rhodoplanes serenus</name>
    <dbReference type="NCBI Taxonomy" id="200615"/>
    <lineage>
        <taxon>Bacteria</taxon>
        <taxon>Pseudomonadati</taxon>
        <taxon>Pseudomonadota</taxon>
        <taxon>Alphaproteobacteria</taxon>
        <taxon>Hyphomicrobiales</taxon>
        <taxon>Nitrobacteraceae</taxon>
        <taxon>Rhodoplanes</taxon>
    </lineage>
</organism>
<name>A0A447CTR5_9BRAD</name>
<evidence type="ECO:0000313" key="6">
    <source>
        <dbReference type="EMBL" id="VCU08676.1"/>
    </source>
</evidence>
<feature type="active site" description="Proton acceptor" evidence="4">
    <location>
        <position position="284"/>
    </location>
</feature>
<dbReference type="OrthoDB" id="9790176at2"/>
<feature type="short sequence motif" description="DGA/G" evidence="4">
    <location>
        <begin position="284"/>
        <end position="286"/>
    </location>
</feature>
<dbReference type="PROSITE" id="PS51257">
    <property type="entry name" value="PROKAR_LIPOPROTEIN"/>
    <property type="match status" value="1"/>
</dbReference>
<dbReference type="PANTHER" id="PTHR14226">
    <property type="entry name" value="NEUROPATHY TARGET ESTERASE/SWISS CHEESE D.MELANOGASTER"/>
    <property type="match status" value="1"/>
</dbReference>
<feature type="active site" description="Nucleophile" evidence="4">
    <location>
        <position position="102"/>
    </location>
</feature>
<dbReference type="InterPro" id="IPR050301">
    <property type="entry name" value="NTE"/>
</dbReference>
<dbReference type="EMBL" id="UWOC01000133">
    <property type="protein sequence ID" value="VCU08676.1"/>
    <property type="molecule type" value="Genomic_DNA"/>
</dbReference>
<protein>
    <recommendedName>
        <fullName evidence="5">PNPLA domain-containing protein</fullName>
    </recommendedName>
</protein>
<keyword evidence="1 4" id="KW-0378">Hydrolase</keyword>
<dbReference type="RefSeq" id="WP_129608731.1">
    <property type="nucleotide sequence ID" value="NZ_UWOC01000133.1"/>
</dbReference>
<comment type="caution">
    <text evidence="4">Lacks conserved residue(s) required for the propagation of feature annotation.</text>
</comment>
<dbReference type="Gene3D" id="3.40.1090.10">
    <property type="entry name" value="Cytosolic phospholipase A2 catalytic domain"/>
    <property type="match status" value="2"/>
</dbReference>
<gene>
    <name evidence="6" type="ORF">RHODGE_RHODGE_01838</name>
</gene>
<proteinExistence type="predicted"/>
<feature type="domain" description="PNPLA" evidence="5">
    <location>
        <begin position="58"/>
        <end position="297"/>
    </location>
</feature>
<evidence type="ECO:0000256" key="1">
    <source>
        <dbReference type="ARBA" id="ARBA00022801"/>
    </source>
</evidence>
<dbReference type="AlphaFoldDB" id="A0A447CTR5"/>
<dbReference type="PANTHER" id="PTHR14226:SF78">
    <property type="entry name" value="SLR0060 PROTEIN"/>
    <property type="match status" value="1"/>
</dbReference>
<accession>A0A447CTR5</accession>
<dbReference type="Pfam" id="PF01734">
    <property type="entry name" value="Patatin"/>
    <property type="match status" value="1"/>
</dbReference>
<evidence type="ECO:0000256" key="2">
    <source>
        <dbReference type="ARBA" id="ARBA00022963"/>
    </source>
</evidence>
<dbReference type="InterPro" id="IPR002641">
    <property type="entry name" value="PNPLA_dom"/>
</dbReference>
<dbReference type="GO" id="GO:0016787">
    <property type="term" value="F:hydrolase activity"/>
    <property type="evidence" value="ECO:0007669"/>
    <property type="project" value="UniProtKB-UniRule"/>
</dbReference>